<dbReference type="EMBL" id="LNGD01000022">
    <property type="protein sequence ID" value="KYC52881.1"/>
    <property type="molecule type" value="Genomic_DNA"/>
</dbReference>
<sequence>MMKKIIFSFGLIILIALAAMCSTPGSSQKQTETQTQTSGNVISNEIAEIPSLGYWWVKVPVTKGTKINIAYETYDSKAIDLYIIDNQQHNSLYVFGNNDSRHPIEYKKFYSGAKTNFQYTFNQDGLYFLIFNNTLTVPRQVEYTVTLLSGSLLEEYDYVICEGQNVTIRKPEVTAQNYFEYYQYCLTYLEEGQVVNIYFSVRQNEYRNLFVKLYILDDKGYNSWAKSPYDYEGKVYFDKVNERDRSYEQVSWTVTKTGYYYFVFWNQGSPYDLKFDYRVYID</sequence>
<dbReference type="AlphaFoldDB" id="A0A150J6Q9"/>
<dbReference type="SUPFAM" id="SSF101576">
    <property type="entry name" value="Supernatant protein factor (SPF), C-terminal domain"/>
    <property type="match status" value="1"/>
</dbReference>
<reference evidence="1 2" key="1">
    <citation type="journal article" date="2016" name="ISME J.">
        <title>Chasing the elusive Euryarchaeota class WSA2: genomes reveal a uniquely fastidious methyl-reducing methanogen.</title>
        <authorList>
            <person name="Nobu M.K."/>
            <person name="Narihiro T."/>
            <person name="Kuroda K."/>
            <person name="Mei R."/>
            <person name="Liu W.T."/>
        </authorList>
    </citation>
    <scope>NUCLEOTIDE SEQUENCE [LARGE SCALE GENOMIC DNA]</scope>
    <source>
        <strain evidence="1">U1lsi0528_Bin089</strain>
    </source>
</reference>
<name>A0A150J6Q9_9EURY</name>
<accession>A0A150J6Q9</accession>
<dbReference type="InterPro" id="IPR036598">
    <property type="entry name" value="GOLD_dom_sf"/>
</dbReference>
<organism evidence="1 2">
    <name type="scientific">Candidatus Methanofastidiosum methylothiophilum</name>
    <dbReference type="NCBI Taxonomy" id="1705564"/>
    <lineage>
        <taxon>Archaea</taxon>
        <taxon>Methanobacteriati</taxon>
        <taxon>Methanobacteriota</taxon>
        <taxon>Stenosarchaea group</taxon>
        <taxon>Candidatus Methanofastidiosia</taxon>
        <taxon>Candidatus Methanofastidiosales</taxon>
        <taxon>Candidatus Methanofastidiosaceae</taxon>
        <taxon>Candidatus Methanofastidiosum</taxon>
    </lineage>
</organism>
<comment type="caution">
    <text evidence="1">The sequence shown here is derived from an EMBL/GenBank/DDBJ whole genome shotgun (WGS) entry which is preliminary data.</text>
</comment>
<protein>
    <submittedName>
        <fullName evidence="1">Emp24/gp25L/p24 family/GOLD</fullName>
    </submittedName>
</protein>
<evidence type="ECO:0000313" key="1">
    <source>
        <dbReference type="EMBL" id="KYC52881.1"/>
    </source>
</evidence>
<gene>
    <name evidence="1" type="ORF">AMQ74_00583</name>
</gene>
<proteinExistence type="predicted"/>
<evidence type="ECO:0000313" key="2">
    <source>
        <dbReference type="Proteomes" id="UP000075578"/>
    </source>
</evidence>
<dbReference type="Proteomes" id="UP000075578">
    <property type="component" value="Unassembled WGS sequence"/>
</dbReference>